<evidence type="ECO:0000259" key="5">
    <source>
        <dbReference type="Pfam" id="PF23609"/>
    </source>
</evidence>
<dbReference type="PROSITE" id="PS50082">
    <property type="entry name" value="WD_REPEATS_2"/>
    <property type="match status" value="1"/>
</dbReference>
<dbReference type="SMART" id="SM00320">
    <property type="entry name" value="WD40"/>
    <property type="match status" value="3"/>
</dbReference>
<evidence type="ECO:0000256" key="2">
    <source>
        <dbReference type="ARBA" id="ARBA00022574"/>
    </source>
</evidence>
<keyword evidence="2 4" id="KW-0853">WD repeat</keyword>
<dbReference type="KEGG" id="bbig:BBBOND_0404320"/>
<dbReference type="InterPro" id="IPR019775">
    <property type="entry name" value="WD40_repeat_CS"/>
</dbReference>
<proteinExistence type="inferred from homology"/>
<evidence type="ECO:0000313" key="7">
    <source>
        <dbReference type="Proteomes" id="UP000033188"/>
    </source>
</evidence>
<reference evidence="7" key="1">
    <citation type="journal article" date="2014" name="Nucleic Acids Res.">
        <title>The evolutionary dynamics of variant antigen genes in Babesia reveal a history of genomic innovation underlying host-parasite interaction.</title>
        <authorList>
            <person name="Jackson A.P."/>
            <person name="Otto T.D."/>
            <person name="Darby A."/>
            <person name="Ramaprasad A."/>
            <person name="Xia D."/>
            <person name="Echaide I.E."/>
            <person name="Farber M."/>
            <person name="Gahlot S."/>
            <person name="Gamble J."/>
            <person name="Gupta D."/>
            <person name="Gupta Y."/>
            <person name="Jackson L."/>
            <person name="Malandrin L."/>
            <person name="Malas T.B."/>
            <person name="Moussa E."/>
            <person name="Nair M."/>
            <person name="Reid A.J."/>
            <person name="Sanders M."/>
            <person name="Sharma J."/>
            <person name="Tracey A."/>
            <person name="Quail M.A."/>
            <person name="Weir W."/>
            <person name="Wastling J.M."/>
            <person name="Hall N."/>
            <person name="Willadsen P."/>
            <person name="Lingelbach K."/>
            <person name="Shiels B."/>
            <person name="Tait A."/>
            <person name="Berriman M."/>
            <person name="Allred D.R."/>
            <person name="Pain A."/>
        </authorList>
    </citation>
    <scope>NUCLEOTIDE SEQUENCE [LARGE SCALE GENOMIC DNA]</scope>
    <source>
        <strain evidence="7">Bond</strain>
    </source>
</reference>
<dbReference type="InterPro" id="IPR036322">
    <property type="entry name" value="WD40_repeat_dom_sf"/>
</dbReference>
<feature type="repeat" description="WD" evidence="4">
    <location>
        <begin position="237"/>
        <end position="272"/>
    </location>
</feature>
<dbReference type="GO" id="GO:0016567">
    <property type="term" value="P:protein ubiquitination"/>
    <property type="evidence" value="ECO:0007669"/>
    <property type="project" value="TreeGrafter"/>
</dbReference>
<evidence type="ECO:0000256" key="3">
    <source>
        <dbReference type="ARBA" id="ARBA00022737"/>
    </source>
</evidence>
<dbReference type="SUPFAM" id="SSF50978">
    <property type="entry name" value="WD40 repeat-like"/>
    <property type="match status" value="1"/>
</dbReference>
<keyword evidence="7" id="KW-1185">Reference proteome</keyword>
<dbReference type="PANTHER" id="PTHR14205">
    <property type="entry name" value="WD-REPEAT PROTEIN"/>
    <property type="match status" value="1"/>
</dbReference>
<organism evidence="6 7">
    <name type="scientific">Babesia bigemina</name>
    <dbReference type="NCBI Taxonomy" id="5866"/>
    <lineage>
        <taxon>Eukaryota</taxon>
        <taxon>Sar</taxon>
        <taxon>Alveolata</taxon>
        <taxon>Apicomplexa</taxon>
        <taxon>Aconoidasida</taxon>
        <taxon>Piroplasmida</taxon>
        <taxon>Babesiidae</taxon>
        <taxon>Babesia</taxon>
    </lineage>
</organism>
<dbReference type="Gene3D" id="2.130.10.10">
    <property type="entry name" value="YVTN repeat-like/Quinoprotein amine dehydrogenase"/>
    <property type="match status" value="1"/>
</dbReference>
<feature type="domain" description="EIPR1-like beta-propeller" evidence="5">
    <location>
        <begin position="199"/>
        <end position="311"/>
    </location>
</feature>
<dbReference type="OrthoDB" id="427795at2759"/>
<dbReference type="InterPro" id="IPR040323">
    <property type="entry name" value="EIPR1"/>
</dbReference>
<sequence>MQILDSDANPGGLSGSGVVVHALRGRFNTVASLQSSEPSLHRFAAASSDFSASNRIVVVCYDENKGAVSQVARSPPLQPVKQLLDISNSADSLRFVLSVRDIEANESVVRVVDFDTGSPSSIVVSASSGPLESIIRAIDFDPCTIQSPDLRVAVVHPGLAVLLQQRGSTLESICRFQPPKVDYTTRLIDPLDTYKDRFITGKFDLHHRDLFACASGEGFHILDWRQAGESPVAVRNGQCHFADVLDIAFNPNVPNQLVTAGEDGKVAFWDLRATYEPLNVLSGDHKSCIQYVRFNSFHDQLILTGGPSATVLHLCGSGTHSVHQCSAPSRLGCWSSNDAWHFASLSGNNLVFETLPNAVKYKLLL</sequence>
<accession>A0A061DE35</accession>
<evidence type="ECO:0000256" key="1">
    <source>
        <dbReference type="ARBA" id="ARBA00005672"/>
    </source>
</evidence>
<dbReference type="PANTHER" id="PTHR14205:SF15">
    <property type="entry name" value="EARP AND GARP COMPLEX-INTERACTING PROTEIN 1"/>
    <property type="match status" value="1"/>
</dbReference>
<dbReference type="Pfam" id="PF23609">
    <property type="entry name" value="Beta-prop_EIPR1"/>
    <property type="match status" value="1"/>
</dbReference>
<dbReference type="AlphaFoldDB" id="A0A061DE35"/>
<dbReference type="RefSeq" id="XP_012770130.1">
    <property type="nucleotide sequence ID" value="XM_012914676.1"/>
</dbReference>
<dbReference type="VEuPathDB" id="PiroplasmaDB:BBBOND_0404320"/>
<dbReference type="PROSITE" id="PS50294">
    <property type="entry name" value="WD_REPEATS_REGION"/>
    <property type="match status" value="1"/>
</dbReference>
<dbReference type="OMA" id="SSNDAWH"/>
<dbReference type="PROSITE" id="PS00678">
    <property type="entry name" value="WD_REPEATS_1"/>
    <property type="match status" value="1"/>
</dbReference>
<protein>
    <submittedName>
        <fullName evidence="6">-Protein tssc1 homolog</fullName>
    </submittedName>
</protein>
<comment type="similarity">
    <text evidence="1">Belongs to the WD repeat EIPR1 family.</text>
</comment>
<dbReference type="STRING" id="5866.A0A061DE35"/>
<evidence type="ECO:0000256" key="4">
    <source>
        <dbReference type="PROSITE-ProRule" id="PRU00221"/>
    </source>
</evidence>
<keyword evidence="3" id="KW-0677">Repeat</keyword>
<dbReference type="Proteomes" id="UP000033188">
    <property type="component" value="Chromosome 5"/>
</dbReference>
<gene>
    <name evidence="6" type="ORF">BBBOND_0404320</name>
</gene>
<dbReference type="InterPro" id="IPR001680">
    <property type="entry name" value="WD40_rpt"/>
</dbReference>
<name>A0A061DE35_BABBI</name>
<dbReference type="GeneID" id="24566485"/>
<dbReference type="EMBL" id="LK391711">
    <property type="protein sequence ID" value="CDR97944.1"/>
    <property type="molecule type" value="Genomic_DNA"/>
</dbReference>
<dbReference type="InterPro" id="IPR059104">
    <property type="entry name" value="Beta-prop_EIPR1-like"/>
</dbReference>
<dbReference type="InterPro" id="IPR015943">
    <property type="entry name" value="WD40/YVTN_repeat-like_dom_sf"/>
</dbReference>
<evidence type="ECO:0000313" key="6">
    <source>
        <dbReference type="EMBL" id="CDR97944.1"/>
    </source>
</evidence>